<dbReference type="AlphaFoldDB" id="A0AA87NKB7"/>
<feature type="domain" description="Pseudouridine synthase RsuA/RluA-like" evidence="2">
    <location>
        <begin position="32"/>
        <end position="309"/>
    </location>
</feature>
<dbReference type="GO" id="GO:0003723">
    <property type="term" value="F:RNA binding"/>
    <property type="evidence" value="ECO:0007669"/>
    <property type="project" value="InterPro"/>
</dbReference>
<name>A0AA87NKB7_TREMD</name>
<dbReference type="PANTHER" id="PTHR21600">
    <property type="entry name" value="MITOCHONDRIAL RNA PSEUDOURIDINE SYNTHASE"/>
    <property type="match status" value="1"/>
</dbReference>
<dbReference type="GO" id="GO:0009982">
    <property type="term" value="F:pseudouridine synthase activity"/>
    <property type="evidence" value="ECO:0007669"/>
    <property type="project" value="InterPro"/>
</dbReference>
<evidence type="ECO:0000313" key="3">
    <source>
        <dbReference type="EMBL" id="EPF27783.1"/>
    </source>
</evidence>
<dbReference type="InterPro" id="IPR006145">
    <property type="entry name" value="PsdUridine_synth_RsuA/RluA"/>
</dbReference>
<evidence type="ECO:0000256" key="1">
    <source>
        <dbReference type="ARBA" id="ARBA00010876"/>
    </source>
</evidence>
<evidence type="ECO:0000313" key="4">
    <source>
        <dbReference type="Proteomes" id="UP000014634"/>
    </source>
</evidence>
<evidence type="ECO:0000259" key="2">
    <source>
        <dbReference type="Pfam" id="PF00849"/>
    </source>
</evidence>
<dbReference type="GO" id="GO:0140098">
    <property type="term" value="F:catalytic activity, acting on RNA"/>
    <property type="evidence" value="ECO:0007669"/>
    <property type="project" value="UniProtKB-ARBA"/>
</dbReference>
<dbReference type="Pfam" id="PF00849">
    <property type="entry name" value="PseudoU_synth_2"/>
    <property type="match status" value="1"/>
</dbReference>
<dbReference type="SUPFAM" id="SSF55120">
    <property type="entry name" value="Pseudouridine synthase"/>
    <property type="match status" value="1"/>
</dbReference>
<comment type="similarity">
    <text evidence="1">Belongs to the pseudouridine synthase RluA family.</text>
</comment>
<reference evidence="3 4" key="1">
    <citation type="submission" date="2013-04" db="EMBL/GenBank/DDBJ databases">
        <title>The Genome Sequence of Treponema medium ATCC 700293.</title>
        <authorList>
            <consortium name="The Broad Institute Genomics Platform"/>
            <person name="Earl A."/>
            <person name="Ward D."/>
            <person name="Feldgarden M."/>
            <person name="Gevers D."/>
            <person name="Leonetti C."/>
            <person name="Blanton J.M."/>
            <person name="Dewhirst F.E."/>
            <person name="Izard J."/>
            <person name="Walker B."/>
            <person name="Young S."/>
            <person name="Zeng Q."/>
            <person name="Gargeya S."/>
            <person name="Fitzgerald M."/>
            <person name="Haas B."/>
            <person name="Abouelleil A."/>
            <person name="Allen A.W."/>
            <person name="Alvarado L."/>
            <person name="Arachchi H.M."/>
            <person name="Berlin A.M."/>
            <person name="Chapman S.B."/>
            <person name="Gainer-Dewar J."/>
            <person name="Goldberg J."/>
            <person name="Griggs A."/>
            <person name="Gujja S."/>
            <person name="Hansen M."/>
            <person name="Howarth C."/>
            <person name="Imamovic A."/>
            <person name="Ireland A."/>
            <person name="Larimer J."/>
            <person name="McCowan C."/>
            <person name="Murphy C."/>
            <person name="Pearson M."/>
            <person name="Poon T.W."/>
            <person name="Priest M."/>
            <person name="Roberts A."/>
            <person name="Saif S."/>
            <person name="Shea T."/>
            <person name="Sisk P."/>
            <person name="Sykes S."/>
            <person name="Wortman J."/>
            <person name="Nusbaum C."/>
            <person name="Birren B."/>
        </authorList>
    </citation>
    <scope>NUCLEOTIDE SEQUENCE [LARGE SCALE GENOMIC DNA]</scope>
    <source>
        <strain evidence="3 4">ATCC 700293</strain>
    </source>
</reference>
<dbReference type="InterPro" id="IPR020103">
    <property type="entry name" value="PsdUridine_synth_cat_dom_sf"/>
</dbReference>
<dbReference type="PANTHER" id="PTHR21600:SF87">
    <property type="entry name" value="RNA PSEUDOURIDYLATE SYNTHASE DOMAIN-CONTAINING PROTEIN 1"/>
    <property type="match status" value="1"/>
</dbReference>
<dbReference type="Proteomes" id="UP000014634">
    <property type="component" value="Unassembled WGS sequence"/>
</dbReference>
<dbReference type="GO" id="GO:0000455">
    <property type="term" value="P:enzyme-directed rRNA pseudouridine synthesis"/>
    <property type="evidence" value="ECO:0007669"/>
    <property type="project" value="TreeGrafter"/>
</dbReference>
<dbReference type="Gene3D" id="3.30.2350.10">
    <property type="entry name" value="Pseudouridine synthase"/>
    <property type="match status" value="1"/>
</dbReference>
<gene>
    <name evidence="3" type="ORF">HMPREF9195_02284</name>
</gene>
<protein>
    <recommendedName>
        <fullName evidence="2">Pseudouridine synthase RsuA/RluA-like domain-containing protein</fullName>
    </recommendedName>
</protein>
<proteinExistence type="inferred from homology"/>
<dbReference type="InterPro" id="IPR050188">
    <property type="entry name" value="RluA_PseudoU_synthase"/>
</dbReference>
<dbReference type="EMBL" id="ATFE01000016">
    <property type="protein sequence ID" value="EPF27783.1"/>
    <property type="molecule type" value="Genomic_DNA"/>
</dbReference>
<dbReference type="RefSeq" id="WP_016524205.1">
    <property type="nucleotide sequence ID" value="NZ_KE332517.1"/>
</dbReference>
<sequence>MQKNIDMVMAAFDYNRMEPCIVRETAHWAVVYKPPHLPTAPLRADERNTLVYWFLHSTEAEGDVPSDDMKTDALLDATQIDAQKSPFEYGRDIQEVQVGNKPEIRLAGRRIREAQVRGKKAIEAGLLHRLDTDTRGLVLFAKDQKVYDFLAARQEAGQMIKTYCAFVEPNLSLTMEYNGYGFDVTELSALKELSAAQRGIAAQEQVVVQERIAVKERIAAKLPLTLESQFRNFGPGAKRVAPVFPGSRHYKKDGQLYTTVIEAADILPSPPQGGEQYALFQNNDGQSLVRVRCRLSRGYRHQVRAHLAAAGLPIVGDPLYAPQGAEAPPVSLQLYAVSLEFPDPENPQRNILVALPPPDRMNP</sequence>
<comment type="caution">
    <text evidence="3">The sequence shown here is derived from an EMBL/GenBank/DDBJ whole genome shotgun (WGS) entry which is preliminary data.</text>
</comment>
<organism evidence="3 4">
    <name type="scientific">Treponema medium ATCC 700293</name>
    <dbReference type="NCBI Taxonomy" id="1125700"/>
    <lineage>
        <taxon>Bacteria</taxon>
        <taxon>Pseudomonadati</taxon>
        <taxon>Spirochaetota</taxon>
        <taxon>Spirochaetia</taxon>
        <taxon>Spirochaetales</taxon>
        <taxon>Treponemataceae</taxon>
        <taxon>Treponema</taxon>
    </lineage>
</organism>
<accession>A0AA87NKB7</accession>